<proteinExistence type="inferred from homology"/>
<dbReference type="RefSeq" id="WP_013866254.1">
    <property type="nucleotide sequence ID" value="NC_015636.1"/>
</dbReference>
<evidence type="ECO:0000313" key="4">
    <source>
        <dbReference type="EMBL" id="AEH06068.1"/>
    </source>
</evidence>
<dbReference type="InterPro" id="IPR012245">
    <property type="entry name" value="MoaB"/>
</dbReference>
<dbReference type="InterPro" id="IPR001453">
    <property type="entry name" value="MoaB/Mog_dom"/>
</dbReference>
<dbReference type="InterPro" id="IPR008284">
    <property type="entry name" value="MoCF_biosynth_CS"/>
</dbReference>
<dbReference type="NCBIfam" id="TIGR00177">
    <property type="entry name" value="molyb_syn"/>
    <property type="match status" value="1"/>
</dbReference>
<dbReference type="Gene3D" id="3.40.980.10">
    <property type="entry name" value="MoaB/Mog-like domain"/>
    <property type="match status" value="1"/>
</dbReference>
<sequence length="162" mass="18245">MHKGLDNVKYAVITVSDSRFNELLCGKDIEDKSGDYLRNELKAQYYALIPDNRDMLKGLINHIIDFFDIDCIVITGGTGISNRDNTPDVLSELFEKELYGFKIAFHNLSYNEVGYATVLSRATAGIYRNKVIYALPGSLNACKTAINIIKKETGHIIRHLLE</sequence>
<dbReference type="PANTHER" id="PTHR43232:SF2">
    <property type="entry name" value="MOLYBDENUM COFACTOR BIOSYNTHESIS PROTEIN B"/>
    <property type="match status" value="1"/>
</dbReference>
<accession>F8AMM7</accession>
<dbReference type="AlphaFoldDB" id="F8AMM7"/>
<dbReference type="SMART" id="SM00852">
    <property type="entry name" value="MoCF_biosynth"/>
    <property type="match status" value="1"/>
</dbReference>
<dbReference type="PANTHER" id="PTHR43232">
    <property type="entry name" value="MOLYBDENUM COFACTOR BIOSYNTHESIS PROTEIN B"/>
    <property type="match status" value="1"/>
</dbReference>
<dbReference type="Proteomes" id="UP000009296">
    <property type="component" value="Chromosome"/>
</dbReference>
<dbReference type="CDD" id="cd00886">
    <property type="entry name" value="MogA_MoaB"/>
    <property type="match status" value="1"/>
</dbReference>
<dbReference type="STRING" id="647113.Metok_0070"/>
<protein>
    <submittedName>
        <fullName evidence="4">Molybdenum cofactor synthesis domain protein</fullName>
    </submittedName>
</protein>
<dbReference type="EMBL" id="CP002792">
    <property type="protein sequence ID" value="AEH06068.1"/>
    <property type="molecule type" value="Genomic_DNA"/>
</dbReference>
<dbReference type="GO" id="GO:0006777">
    <property type="term" value="P:Mo-molybdopterin cofactor biosynthetic process"/>
    <property type="evidence" value="ECO:0007669"/>
    <property type="project" value="UniProtKB-KW"/>
</dbReference>
<evidence type="ECO:0000313" key="5">
    <source>
        <dbReference type="Proteomes" id="UP000009296"/>
    </source>
</evidence>
<evidence type="ECO:0000259" key="3">
    <source>
        <dbReference type="SMART" id="SM00852"/>
    </source>
</evidence>
<dbReference type="SUPFAM" id="SSF53218">
    <property type="entry name" value="Molybdenum cofactor biosynthesis proteins"/>
    <property type="match status" value="1"/>
</dbReference>
<evidence type="ECO:0000256" key="2">
    <source>
        <dbReference type="ARBA" id="ARBA00023150"/>
    </source>
</evidence>
<organism evidence="4 5">
    <name type="scientific">Methanothermococcus okinawensis (strain DSM 14208 / JCM 11175 / IH1)</name>
    <dbReference type="NCBI Taxonomy" id="647113"/>
    <lineage>
        <taxon>Archaea</taxon>
        <taxon>Methanobacteriati</taxon>
        <taxon>Methanobacteriota</taxon>
        <taxon>Methanomada group</taxon>
        <taxon>Methanococci</taxon>
        <taxon>Methanococcales</taxon>
        <taxon>Methanococcaceae</taxon>
        <taxon>Methanothermococcus</taxon>
    </lineage>
</organism>
<reference evidence="4" key="1">
    <citation type="submission" date="2011-05" db="EMBL/GenBank/DDBJ databases">
        <title>Complete sequence of chromosome of Methanothermococcus okinawensis IH1.</title>
        <authorList>
            <consortium name="US DOE Joint Genome Institute"/>
            <person name="Lucas S."/>
            <person name="Han J."/>
            <person name="Lapidus A."/>
            <person name="Cheng J.-F."/>
            <person name="Goodwin L."/>
            <person name="Pitluck S."/>
            <person name="Peters L."/>
            <person name="Mikhailova N."/>
            <person name="Held B."/>
            <person name="Han C."/>
            <person name="Tapia R."/>
            <person name="Land M."/>
            <person name="Hauser L."/>
            <person name="Kyrpides N."/>
            <person name="Ivanova N."/>
            <person name="Pagani I."/>
            <person name="Sieprawska-Lupa M."/>
            <person name="Takai K."/>
            <person name="Miyazaki J."/>
            <person name="Whitman W."/>
            <person name="Woyke T."/>
        </authorList>
    </citation>
    <scope>NUCLEOTIDE SEQUENCE [LARGE SCALE GENOMIC DNA]</scope>
    <source>
        <strain evidence="4">IH1</strain>
    </source>
</reference>
<keyword evidence="5" id="KW-1185">Reference proteome</keyword>
<gene>
    <name evidence="4" type="ordered locus">Metok_0070</name>
</gene>
<name>F8AMM7_METOI</name>
<dbReference type="InterPro" id="IPR036425">
    <property type="entry name" value="MoaB/Mog-like_dom_sf"/>
</dbReference>
<dbReference type="GeneID" id="10772186"/>
<evidence type="ECO:0000256" key="1">
    <source>
        <dbReference type="ARBA" id="ARBA00006112"/>
    </source>
</evidence>
<comment type="similarity">
    <text evidence="1">Belongs to the MoaB/Mog family.</text>
</comment>
<dbReference type="Pfam" id="PF00994">
    <property type="entry name" value="MoCF_biosynth"/>
    <property type="match status" value="1"/>
</dbReference>
<dbReference type="OrthoDB" id="205337at2157"/>
<dbReference type="PROSITE" id="PS01078">
    <property type="entry name" value="MOCF_BIOSYNTHESIS_1"/>
    <property type="match status" value="1"/>
</dbReference>
<dbReference type="HOGENOM" id="CLU_077358_2_3_2"/>
<dbReference type="GO" id="GO:0005829">
    <property type="term" value="C:cytosol"/>
    <property type="evidence" value="ECO:0007669"/>
    <property type="project" value="TreeGrafter"/>
</dbReference>
<dbReference type="KEGG" id="mok:Metok_0070"/>
<keyword evidence="2" id="KW-0501">Molybdenum cofactor biosynthesis</keyword>
<feature type="domain" description="MoaB/Mog" evidence="3">
    <location>
        <begin position="11"/>
        <end position="156"/>
    </location>
</feature>
<dbReference type="eggNOG" id="arCOG00214">
    <property type="taxonomic scope" value="Archaea"/>
</dbReference>
<dbReference type="PIRSF" id="PIRSF006443">
    <property type="entry name" value="MoaB"/>
    <property type="match status" value="1"/>
</dbReference>